<gene>
    <name evidence="1" type="ORF">A3J46_03395</name>
</gene>
<name>A0A1F8FCE5_9BACT</name>
<dbReference type="Proteomes" id="UP000177167">
    <property type="component" value="Unassembled WGS sequence"/>
</dbReference>
<accession>A0A1F8FCE5</accession>
<dbReference type="AlphaFoldDB" id="A0A1F8FCE5"/>
<proteinExistence type="predicted"/>
<comment type="caution">
    <text evidence="1">The sequence shown here is derived from an EMBL/GenBank/DDBJ whole genome shotgun (WGS) entry which is preliminary data.</text>
</comment>
<dbReference type="EMBL" id="MGJP01000022">
    <property type="protein sequence ID" value="OGN09919.1"/>
    <property type="molecule type" value="Genomic_DNA"/>
</dbReference>
<sequence>MFKNISILFHKKKETIEEELDMKTKVDEILSGFIQKEILKNSGLDCQFSYAINKGIIKIETSNKIIAQEIALRIRGLEEKLKREGVVFRKLLI</sequence>
<evidence type="ECO:0000313" key="2">
    <source>
        <dbReference type="Proteomes" id="UP000177167"/>
    </source>
</evidence>
<reference evidence="1 2" key="1">
    <citation type="journal article" date="2016" name="Nat. Commun.">
        <title>Thousands of microbial genomes shed light on interconnected biogeochemical processes in an aquifer system.</title>
        <authorList>
            <person name="Anantharaman K."/>
            <person name="Brown C.T."/>
            <person name="Hug L.A."/>
            <person name="Sharon I."/>
            <person name="Castelle C.J."/>
            <person name="Probst A.J."/>
            <person name="Thomas B.C."/>
            <person name="Singh A."/>
            <person name="Wilkins M.J."/>
            <person name="Karaoz U."/>
            <person name="Brodie E.L."/>
            <person name="Williams K.H."/>
            <person name="Hubbard S.S."/>
            <person name="Banfield J.F."/>
        </authorList>
    </citation>
    <scope>NUCLEOTIDE SEQUENCE [LARGE SCALE GENOMIC DNA]</scope>
</reference>
<evidence type="ECO:0000313" key="1">
    <source>
        <dbReference type="EMBL" id="OGN09919.1"/>
    </source>
</evidence>
<organism evidence="1 2">
    <name type="scientific">Candidatus Yanofskybacteria bacterium RIFCSPHIGHO2_02_FULL_41_11</name>
    <dbReference type="NCBI Taxonomy" id="1802675"/>
    <lineage>
        <taxon>Bacteria</taxon>
        <taxon>Candidatus Yanofskyibacteriota</taxon>
    </lineage>
</organism>
<protein>
    <submittedName>
        <fullName evidence="1">Uncharacterized protein</fullName>
    </submittedName>
</protein>